<comment type="caution">
    <text evidence="1">The sequence shown here is derived from an EMBL/GenBank/DDBJ whole genome shotgun (WGS) entry which is preliminary data.</text>
</comment>
<evidence type="ECO:0000313" key="1">
    <source>
        <dbReference type="EMBL" id="GLS25313.1"/>
    </source>
</evidence>
<organism evidence="1 2">
    <name type="scientific">Marinibactrum halimedae</name>
    <dbReference type="NCBI Taxonomy" id="1444977"/>
    <lineage>
        <taxon>Bacteria</taxon>
        <taxon>Pseudomonadati</taxon>
        <taxon>Pseudomonadota</taxon>
        <taxon>Gammaproteobacteria</taxon>
        <taxon>Cellvibrionales</taxon>
        <taxon>Cellvibrionaceae</taxon>
        <taxon>Marinibactrum</taxon>
    </lineage>
</organism>
<evidence type="ECO:0000313" key="2">
    <source>
        <dbReference type="Proteomes" id="UP001156870"/>
    </source>
</evidence>
<dbReference type="AlphaFoldDB" id="A0AA37T2L7"/>
<dbReference type="EMBL" id="BSPD01000029">
    <property type="protein sequence ID" value="GLS25313.1"/>
    <property type="molecule type" value="Genomic_DNA"/>
</dbReference>
<accession>A0AA37T2L7</accession>
<name>A0AA37T2L7_9GAMM</name>
<dbReference type="Proteomes" id="UP001156870">
    <property type="component" value="Unassembled WGS sequence"/>
</dbReference>
<reference evidence="1 2" key="1">
    <citation type="journal article" date="2014" name="Int. J. Syst. Evol. Microbiol.">
        <title>Complete genome sequence of Corynebacterium casei LMG S-19264T (=DSM 44701T), isolated from a smear-ripened cheese.</title>
        <authorList>
            <consortium name="US DOE Joint Genome Institute (JGI-PGF)"/>
            <person name="Walter F."/>
            <person name="Albersmeier A."/>
            <person name="Kalinowski J."/>
            <person name="Ruckert C."/>
        </authorList>
    </citation>
    <scope>NUCLEOTIDE SEQUENCE [LARGE SCALE GENOMIC DNA]</scope>
    <source>
        <strain evidence="1 2">NBRC 110095</strain>
    </source>
</reference>
<protein>
    <submittedName>
        <fullName evidence="1">Uncharacterized protein</fullName>
    </submittedName>
</protein>
<proteinExistence type="predicted"/>
<keyword evidence="2" id="KW-1185">Reference proteome</keyword>
<gene>
    <name evidence="1" type="ORF">GCM10007877_10270</name>
</gene>
<sequence length="65" mass="7399">MTSEIKRSGITRKAVARALSEKRGREISEAKLNKMLNRLTNDQGFVFEIFEVLNLQLIAVPIPQQ</sequence>